<evidence type="ECO:0000313" key="2">
    <source>
        <dbReference type="Proteomes" id="UP000792457"/>
    </source>
</evidence>
<evidence type="ECO:0000313" key="1">
    <source>
        <dbReference type="EMBL" id="KAG8239305.1"/>
    </source>
</evidence>
<protein>
    <submittedName>
        <fullName evidence="1">Uncharacterized protein</fullName>
    </submittedName>
</protein>
<name>A0A8K0KQR9_LADFU</name>
<reference evidence="1" key="1">
    <citation type="submission" date="2013-04" db="EMBL/GenBank/DDBJ databases">
        <authorList>
            <person name="Qu J."/>
            <person name="Murali S.C."/>
            <person name="Bandaranaike D."/>
            <person name="Bellair M."/>
            <person name="Blankenburg K."/>
            <person name="Chao H."/>
            <person name="Dinh H."/>
            <person name="Doddapaneni H."/>
            <person name="Downs B."/>
            <person name="Dugan-Rocha S."/>
            <person name="Elkadiri S."/>
            <person name="Gnanaolivu R.D."/>
            <person name="Hernandez B."/>
            <person name="Javaid M."/>
            <person name="Jayaseelan J.C."/>
            <person name="Lee S."/>
            <person name="Li M."/>
            <person name="Ming W."/>
            <person name="Munidasa M."/>
            <person name="Muniz J."/>
            <person name="Nguyen L."/>
            <person name="Ongeri F."/>
            <person name="Osuji N."/>
            <person name="Pu L.-L."/>
            <person name="Puazo M."/>
            <person name="Qu C."/>
            <person name="Quiroz J."/>
            <person name="Raj R."/>
            <person name="Weissenberger G."/>
            <person name="Xin Y."/>
            <person name="Zou X."/>
            <person name="Han Y."/>
            <person name="Richards S."/>
            <person name="Worley K."/>
            <person name="Muzny D."/>
            <person name="Gibbs R."/>
        </authorList>
    </citation>
    <scope>NUCLEOTIDE SEQUENCE</scope>
    <source>
        <strain evidence="1">Sampled in the wild</strain>
    </source>
</reference>
<proteinExistence type="predicted"/>
<dbReference type="EMBL" id="KZ309588">
    <property type="protein sequence ID" value="KAG8239305.1"/>
    <property type="molecule type" value="Genomic_DNA"/>
</dbReference>
<sequence length="82" mass="9168">MLDVSKQDLSASLGVALDGTDRLKVLAKESPAASNNPNENVTADKQLYPLKSRCQIFQYMPNKLEKLAIKFWVLANAEQLQF</sequence>
<accession>A0A8K0KQR9</accession>
<keyword evidence="2" id="KW-1185">Reference proteome</keyword>
<reference evidence="1" key="2">
    <citation type="submission" date="2017-10" db="EMBL/GenBank/DDBJ databases">
        <title>Ladona fulva Genome sequencing and assembly.</title>
        <authorList>
            <person name="Murali S."/>
            <person name="Richards S."/>
            <person name="Bandaranaike D."/>
            <person name="Bellair M."/>
            <person name="Blankenburg K."/>
            <person name="Chao H."/>
            <person name="Dinh H."/>
            <person name="Doddapaneni H."/>
            <person name="Dugan-Rocha S."/>
            <person name="Elkadiri S."/>
            <person name="Gnanaolivu R."/>
            <person name="Hernandez B."/>
            <person name="Skinner E."/>
            <person name="Javaid M."/>
            <person name="Lee S."/>
            <person name="Li M."/>
            <person name="Ming W."/>
            <person name="Munidasa M."/>
            <person name="Muniz J."/>
            <person name="Nguyen L."/>
            <person name="Hughes D."/>
            <person name="Osuji N."/>
            <person name="Pu L.-L."/>
            <person name="Puazo M."/>
            <person name="Qu C."/>
            <person name="Quiroz J."/>
            <person name="Raj R."/>
            <person name="Weissenberger G."/>
            <person name="Xin Y."/>
            <person name="Zou X."/>
            <person name="Han Y."/>
            <person name="Worley K."/>
            <person name="Muzny D."/>
            <person name="Gibbs R."/>
        </authorList>
    </citation>
    <scope>NUCLEOTIDE SEQUENCE</scope>
    <source>
        <strain evidence="1">Sampled in the wild</strain>
    </source>
</reference>
<organism evidence="1 2">
    <name type="scientific">Ladona fulva</name>
    <name type="common">Scarce chaser dragonfly</name>
    <name type="synonym">Libellula fulva</name>
    <dbReference type="NCBI Taxonomy" id="123851"/>
    <lineage>
        <taxon>Eukaryota</taxon>
        <taxon>Metazoa</taxon>
        <taxon>Ecdysozoa</taxon>
        <taxon>Arthropoda</taxon>
        <taxon>Hexapoda</taxon>
        <taxon>Insecta</taxon>
        <taxon>Pterygota</taxon>
        <taxon>Palaeoptera</taxon>
        <taxon>Odonata</taxon>
        <taxon>Epiprocta</taxon>
        <taxon>Anisoptera</taxon>
        <taxon>Libelluloidea</taxon>
        <taxon>Libellulidae</taxon>
        <taxon>Ladona</taxon>
    </lineage>
</organism>
<gene>
    <name evidence="1" type="ORF">J437_LFUL018756</name>
</gene>
<dbReference type="AlphaFoldDB" id="A0A8K0KQR9"/>
<dbReference type="Proteomes" id="UP000792457">
    <property type="component" value="Unassembled WGS sequence"/>
</dbReference>
<comment type="caution">
    <text evidence="1">The sequence shown here is derived from an EMBL/GenBank/DDBJ whole genome shotgun (WGS) entry which is preliminary data.</text>
</comment>